<dbReference type="Proteomes" id="UP001357485">
    <property type="component" value="Unassembled WGS sequence"/>
</dbReference>
<evidence type="ECO:0000313" key="3">
    <source>
        <dbReference type="Proteomes" id="UP001357485"/>
    </source>
</evidence>
<name>A0ABR0LIW8_9PEZI</name>
<comment type="caution">
    <text evidence="2">The sequence shown here is derived from an EMBL/GenBank/DDBJ whole genome shotgun (WGS) entry which is preliminary data.</text>
</comment>
<organism evidence="2 3">
    <name type="scientific">Cryomyces antarcticus</name>
    <dbReference type="NCBI Taxonomy" id="329879"/>
    <lineage>
        <taxon>Eukaryota</taxon>
        <taxon>Fungi</taxon>
        <taxon>Dikarya</taxon>
        <taxon>Ascomycota</taxon>
        <taxon>Pezizomycotina</taxon>
        <taxon>Dothideomycetes</taxon>
        <taxon>Dothideomycetes incertae sedis</taxon>
        <taxon>Cryomyces</taxon>
    </lineage>
</organism>
<evidence type="ECO:0000256" key="1">
    <source>
        <dbReference type="SAM" id="MobiDB-lite"/>
    </source>
</evidence>
<evidence type="ECO:0000313" key="2">
    <source>
        <dbReference type="EMBL" id="KAK5179605.1"/>
    </source>
</evidence>
<proteinExistence type="predicted"/>
<sequence length="168" mass="18749">MSGDSNKRVKLSRSGARFWIRSSPESIQDPRMIGRMARREFMSRFSERGEAQSSAEDIEMSDVMEDDAAGRHAPRQHTPSAMNPGGHGGASMSVRISNKEGHAYKAGATQAEEFVSPSRQPVSRKMAARLVTEQSVFQSFLAAYPEYTGDATHFINRCRKINDLHKEE</sequence>
<gene>
    <name evidence="2" type="ORF">LTR16_010640</name>
</gene>
<reference evidence="2 3" key="1">
    <citation type="submission" date="2023-08" db="EMBL/GenBank/DDBJ databases">
        <title>Black Yeasts Isolated from many extreme environments.</title>
        <authorList>
            <person name="Coleine C."/>
            <person name="Stajich J.E."/>
            <person name="Selbmann L."/>
        </authorList>
    </citation>
    <scope>NUCLEOTIDE SEQUENCE [LARGE SCALE GENOMIC DNA]</scope>
    <source>
        <strain evidence="2 3">CCFEE 536</strain>
    </source>
</reference>
<feature type="region of interest" description="Disordered" evidence="1">
    <location>
        <begin position="44"/>
        <end position="103"/>
    </location>
</feature>
<protein>
    <submittedName>
        <fullName evidence="2">Uncharacterized protein</fullName>
    </submittedName>
</protein>
<keyword evidence="3" id="KW-1185">Reference proteome</keyword>
<feature type="non-terminal residue" evidence="2">
    <location>
        <position position="168"/>
    </location>
</feature>
<feature type="compositionally biased region" description="Acidic residues" evidence="1">
    <location>
        <begin position="56"/>
        <end position="67"/>
    </location>
</feature>
<dbReference type="EMBL" id="JAVRRA010019493">
    <property type="protein sequence ID" value="KAK5179605.1"/>
    <property type="molecule type" value="Genomic_DNA"/>
</dbReference>
<accession>A0ABR0LIW8</accession>